<keyword evidence="5" id="KW-1185">Reference proteome</keyword>
<feature type="signal peptide" evidence="2">
    <location>
        <begin position="1"/>
        <end position="24"/>
    </location>
</feature>
<dbReference type="Proteomes" id="UP000627781">
    <property type="component" value="Unassembled WGS sequence"/>
</dbReference>
<dbReference type="PANTHER" id="PTHR33308:SF9">
    <property type="entry name" value="PEPTIDOGLYCAN HYDROLASE FLGJ"/>
    <property type="match status" value="1"/>
</dbReference>
<dbReference type="EMBL" id="JACSRA010000003">
    <property type="protein sequence ID" value="MBD7910190.1"/>
    <property type="molecule type" value="Genomic_DNA"/>
</dbReference>
<dbReference type="SMART" id="SM00047">
    <property type="entry name" value="LYZ2"/>
    <property type="match status" value="1"/>
</dbReference>
<proteinExistence type="predicted"/>
<evidence type="ECO:0000256" key="1">
    <source>
        <dbReference type="ARBA" id="ARBA00022801"/>
    </source>
</evidence>
<comment type="caution">
    <text evidence="4">The sequence shown here is derived from an EMBL/GenBank/DDBJ whole genome shotgun (WGS) entry which is preliminary data.</text>
</comment>
<protein>
    <submittedName>
        <fullName evidence="4">Glucosaminidase domain-containing protein</fullName>
    </submittedName>
</protein>
<dbReference type="InterPro" id="IPR018247">
    <property type="entry name" value="EF_Hand_1_Ca_BS"/>
</dbReference>
<reference evidence="4 5" key="1">
    <citation type="submission" date="2020-08" db="EMBL/GenBank/DDBJ databases">
        <title>A Genomic Blueprint of the Chicken Gut Microbiome.</title>
        <authorList>
            <person name="Gilroy R."/>
            <person name="Ravi A."/>
            <person name="Getino M."/>
            <person name="Pursley I."/>
            <person name="Horton D.L."/>
            <person name="Alikhan N.-F."/>
            <person name="Baker D."/>
            <person name="Gharbi K."/>
            <person name="Hall N."/>
            <person name="Watson M."/>
            <person name="Adriaenssens E.M."/>
            <person name="Foster-Nyarko E."/>
            <person name="Jarju S."/>
            <person name="Secka A."/>
            <person name="Antonio M."/>
            <person name="Oren A."/>
            <person name="Chaudhuri R."/>
            <person name="La Ragione R.M."/>
            <person name="Hildebrand F."/>
            <person name="Pallen M.J."/>
        </authorList>
    </citation>
    <scope>NUCLEOTIDE SEQUENCE [LARGE SCALE GENOMIC DNA]</scope>
    <source>
        <strain evidence="4 5">Sa3CVN1</strain>
    </source>
</reference>
<dbReference type="InterPro" id="IPR002901">
    <property type="entry name" value="MGlyc_endo_b_GlcNAc-like_dom"/>
</dbReference>
<dbReference type="InterPro" id="IPR002105">
    <property type="entry name" value="Dockerin_1_rpt"/>
</dbReference>
<organism evidence="4 5">
    <name type="scientific">Clostridium cibarium</name>
    <dbReference type="NCBI Taxonomy" id="2762247"/>
    <lineage>
        <taxon>Bacteria</taxon>
        <taxon>Bacillati</taxon>
        <taxon>Bacillota</taxon>
        <taxon>Clostridia</taxon>
        <taxon>Eubacteriales</taxon>
        <taxon>Clostridiaceae</taxon>
        <taxon>Clostridium</taxon>
    </lineage>
</organism>
<dbReference type="PANTHER" id="PTHR33308">
    <property type="entry name" value="PEPTIDOGLYCAN HYDROLASE FLGJ"/>
    <property type="match status" value="1"/>
</dbReference>
<name>A0ABR8PPT1_9CLOT</name>
<dbReference type="PROSITE" id="PS00018">
    <property type="entry name" value="EF_HAND_1"/>
    <property type="match status" value="1"/>
</dbReference>
<dbReference type="InterPro" id="IPR036439">
    <property type="entry name" value="Dockerin_dom_sf"/>
</dbReference>
<gene>
    <name evidence="4" type="ORF">H9661_02365</name>
</gene>
<accession>A0ABR8PPT1</accession>
<evidence type="ECO:0000259" key="3">
    <source>
        <dbReference type="SMART" id="SM00047"/>
    </source>
</evidence>
<dbReference type="SUPFAM" id="SSF63446">
    <property type="entry name" value="Type I dockerin domain"/>
    <property type="match status" value="1"/>
</dbReference>
<dbReference type="Pfam" id="PF01832">
    <property type="entry name" value="Glucosaminidase"/>
    <property type="match status" value="1"/>
</dbReference>
<dbReference type="RefSeq" id="WP_191767615.1">
    <property type="nucleotide sequence ID" value="NZ_JACSRA010000003.1"/>
</dbReference>
<feature type="chain" id="PRO_5046934696" evidence="2">
    <location>
        <begin position="25"/>
        <end position="640"/>
    </location>
</feature>
<dbReference type="CDD" id="cd14254">
    <property type="entry name" value="Dockerin_II"/>
    <property type="match status" value="1"/>
</dbReference>
<feature type="domain" description="Mannosyl-glycoprotein endo-beta-N-acetylglucosamidase-like" evidence="3">
    <location>
        <begin position="337"/>
        <end position="476"/>
    </location>
</feature>
<dbReference type="InterPro" id="IPR051056">
    <property type="entry name" value="Glycosyl_Hydrolase_73"/>
</dbReference>
<dbReference type="Gene3D" id="1.10.530.10">
    <property type="match status" value="1"/>
</dbReference>
<evidence type="ECO:0000256" key="2">
    <source>
        <dbReference type="SAM" id="SignalP"/>
    </source>
</evidence>
<dbReference type="Pfam" id="PF00404">
    <property type="entry name" value="Dockerin_1"/>
    <property type="match status" value="1"/>
</dbReference>
<keyword evidence="2" id="KW-0732">Signal</keyword>
<keyword evidence="1" id="KW-0378">Hydrolase</keyword>
<evidence type="ECO:0000313" key="4">
    <source>
        <dbReference type="EMBL" id="MBD7910190.1"/>
    </source>
</evidence>
<dbReference type="Gene3D" id="1.10.1330.10">
    <property type="entry name" value="Dockerin domain"/>
    <property type="match status" value="1"/>
</dbReference>
<evidence type="ECO:0000313" key="5">
    <source>
        <dbReference type="Proteomes" id="UP000627781"/>
    </source>
</evidence>
<sequence>MMIKKIISMSVLAMVLLPQIPVSAADIMSGQKYEKKVVKTITKTFLSPAEEENLTEEEKILAEESELEKSSYETLVPKTDANYEVTLAYSDGSYSYVGNASTYDKAVQTAEASTGSLTVTFASDVVIPTVINSVGEVVYATEDIGRSWYKSNTSGRHETSNVFADPGLTDAYTYIHDWYISELPLIEDREREAKVLVAGYEGWMNKDINRDPNHDGYNNSDIVIQPINQVTNPSYYTVTNGLLKHFISTSMDTAGKGTMRTIGIAPSFLKEGQTYYSYDGNYFYDSSQGITNSLITLTRDLRNGNHNNSINSQNPYYNYYNYLPFRTKTNYTAEDLDRYINNNTQSTSKLRGLGQALKEAEQVYGVNALLALSVAINESGRGMSTLAQEKNNLFGLNATDYNTSVNATYYSSTRDCVMEFAKTYISRGYTDTTDWRDYGGFLGNKKLGANVKYASDPFWSEKAVSFAMEIELYLSDQNVANMKDYNYYQLIRYTGTNTVKTSSGNLLYNIQGTVNPGYGSFVGAVSAISTARTTSVAGVNSFEINPERTTPNSLGNFDGFYDWNIKGYINTSNIEFVNKGKNGFRDEDIDFDGNISFTDLAIVGQAYNSRAGELGWNSKYDINGDGIVDIYDLVKISRNL</sequence>